<comment type="caution">
    <text evidence="2">The sequence shown here is derived from an EMBL/GenBank/DDBJ whole genome shotgun (WGS) entry which is preliminary data.</text>
</comment>
<evidence type="ECO:0000313" key="3">
    <source>
        <dbReference type="Proteomes" id="UP001428341"/>
    </source>
</evidence>
<keyword evidence="3" id="KW-1185">Reference proteome</keyword>
<sequence length="119" mass="13585">MEQREPSGSTKKEVEGSGNDKQQVHRKTARANKNRATLRKQLMGSDWSNKNSHLLTKGQVRYQAAEETFWQSALEPFHAAECKMKNYPQHKTQPQGIYNFQPDSGGSELQFVIVLSLHK</sequence>
<proteinExistence type="predicted"/>
<feature type="compositionally biased region" description="Basic and acidic residues" evidence="1">
    <location>
        <begin position="1"/>
        <end position="15"/>
    </location>
</feature>
<dbReference type="EMBL" id="JBCGBO010000001">
    <property type="protein sequence ID" value="KAK9230356.1"/>
    <property type="molecule type" value="Genomic_DNA"/>
</dbReference>
<evidence type="ECO:0000256" key="1">
    <source>
        <dbReference type="SAM" id="MobiDB-lite"/>
    </source>
</evidence>
<gene>
    <name evidence="2" type="ORF">WN944_023323</name>
</gene>
<reference evidence="2 3" key="1">
    <citation type="submission" date="2024-05" db="EMBL/GenBank/DDBJ databases">
        <title>Haplotype-resolved chromosome-level genome assembly of Huyou (Citrus changshanensis).</title>
        <authorList>
            <person name="Miao C."/>
            <person name="Chen W."/>
            <person name="Wu Y."/>
            <person name="Wang L."/>
            <person name="Zhao S."/>
            <person name="Grierson D."/>
            <person name="Xu C."/>
            <person name="Chen K."/>
        </authorList>
    </citation>
    <scope>NUCLEOTIDE SEQUENCE [LARGE SCALE GENOMIC DNA]</scope>
    <source>
        <strain evidence="2">01-14</strain>
        <tissue evidence="2">Leaf</tissue>
    </source>
</reference>
<name>A0AAP0R3R2_9ROSI</name>
<accession>A0AAP0R3R2</accession>
<organism evidence="2 3">
    <name type="scientific">Citrus x changshan-huyou</name>
    <dbReference type="NCBI Taxonomy" id="2935761"/>
    <lineage>
        <taxon>Eukaryota</taxon>
        <taxon>Viridiplantae</taxon>
        <taxon>Streptophyta</taxon>
        <taxon>Embryophyta</taxon>
        <taxon>Tracheophyta</taxon>
        <taxon>Spermatophyta</taxon>
        <taxon>Magnoliopsida</taxon>
        <taxon>eudicotyledons</taxon>
        <taxon>Gunneridae</taxon>
        <taxon>Pentapetalae</taxon>
        <taxon>rosids</taxon>
        <taxon>malvids</taxon>
        <taxon>Sapindales</taxon>
        <taxon>Rutaceae</taxon>
        <taxon>Aurantioideae</taxon>
        <taxon>Citrus</taxon>
    </lineage>
</organism>
<dbReference type="AlphaFoldDB" id="A0AAP0R3R2"/>
<feature type="region of interest" description="Disordered" evidence="1">
    <location>
        <begin position="1"/>
        <end position="50"/>
    </location>
</feature>
<protein>
    <submittedName>
        <fullName evidence="2">Uncharacterized protein</fullName>
    </submittedName>
</protein>
<feature type="compositionally biased region" description="Basic residues" evidence="1">
    <location>
        <begin position="24"/>
        <end position="38"/>
    </location>
</feature>
<dbReference type="Proteomes" id="UP001428341">
    <property type="component" value="Unassembled WGS sequence"/>
</dbReference>
<evidence type="ECO:0000313" key="2">
    <source>
        <dbReference type="EMBL" id="KAK9230356.1"/>
    </source>
</evidence>